<dbReference type="PANTHER" id="PTHR11929:SF10">
    <property type="entry name" value="4-GALACTOSYL-N-ACETYLGLUCOSAMINIDE 3-ALPHA-L-FUCOSYLTRANSFERASE 9"/>
    <property type="match status" value="1"/>
</dbReference>
<dbReference type="GeneTree" id="ENSGT00940000164360"/>
<accession>A0AAR2KEP9</accession>
<evidence type="ECO:0000256" key="5">
    <source>
        <dbReference type="ARBA" id="ARBA00022679"/>
    </source>
</evidence>
<evidence type="ECO:0000313" key="9">
    <source>
        <dbReference type="Ensembl" id="ENSPNAP00000060571.1"/>
    </source>
</evidence>
<evidence type="ECO:0000256" key="4">
    <source>
        <dbReference type="ARBA" id="ARBA00022676"/>
    </source>
</evidence>
<evidence type="ECO:0000259" key="8">
    <source>
        <dbReference type="Pfam" id="PF00852"/>
    </source>
</evidence>
<dbReference type="InterPro" id="IPR001503">
    <property type="entry name" value="Glyco_trans_10"/>
</dbReference>
<comment type="subcellular location">
    <subcellularLocation>
        <location evidence="6">Endomembrane system</location>
        <topology evidence="6">Single-pass membrane protein</topology>
    </subcellularLocation>
    <subcellularLocation>
        <location evidence="7">Golgi apparatus</location>
        <location evidence="7">Golgi stack membrane</location>
        <topology evidence="7">Single-pass type II membrane protein</topology>
    </subcellularLocation>
    <subcellularLocation>
        <location evidence="1">Membrane</location>
        <topology evidence="1">Single-pass type II membrane protein</topology>
    </subcellularLocation>
</comment>
<dbReference type="Proteomes" id="UP001501920">
    <property type="component" value="Chromosome 5"/>
</dbReference>
<protein>
    <recommendedName>
        <fullName evidence="7">Fucosyltransferase</fullName>
        <ecNumber evidence="7">2.4.1.-</ecNumber>
    </recommendedName>
</protein>
<keyword evidence="4 7" id="KW-0328">Glycosyltransferase</keyword>
<evidence type="ECO:0000256" key="7">
    <source>
        <dbReference type="RuleBase" id="RU003832"/>
    </source>
</evidence>
<dbReference type="GO" id="GO:0046920">
    <property type="term" value="F:alpha-(1-&gt;3)-fucosyltransferase activity"/>
    <property type="evidence" value="ECO:0007669"/>
    <property type="project" value="TreeGrafter"/>
</dbReference>
<reference evidence="9 10" key="1">
    <citation type="submission" date="2020-10" db="EMBL/GenBank/DDBJ databases">
        <title>Pygocentrus nattereri (red-bellied piranha) genome, fPygNat1, primary haplotype.</title>
        <authorList>
            <person name="Myers G."/>
            <person name="Meyer A."/>
            <person name="Karagic N."/>
            <person name="Pippel M."/>
            <person name="Winkler S."/>
            <person name="Tracey A."/>
            <person name="Wood J."/>
            <person name="Formenti G."/>
            <person name="Howe K."/>
            <person name="Fedrigo O."/>
            <person name="Jarvis E.D."/>
        </authorList>
    </citation>
    <scope>NUCLEOTIDE SEQUENCE [LARGE SCALE GENOMIC DNA]</scope>
</reference>
<evidence type="ECO:0000256" key="1">
    <source>
        <dbReference type="ARBA" id="ARBA00004606"/>
    </source>
</evidence>
<proteinExistence type="inferred from homology"/>
<dbReference type="AlphaFoldDB" id="A0AAR2KEP9"/>
<feature type="domain" description="Fucosyltransferase C-terminal" evidence="8">
    <location>
        <begin position="111"/>
        <end position="154"/>
    </location>
</feature>
<reference evidence="9" key="2">
    <citation type="submission" date="2025-08" db="UniProtKB">
        <authorList>
            <consortium name="Ensembl"/>
        </authorList>
    </citation>
    <scope>IDENTIFICATION</scope>
</reference>
<keyword evidence="7" id="KW-0333">Golgi apparatus</keyword>
<dbReference type="EC" id="2.4.1.-" evidence="7"/>
<dbReference type="SUPFAM" id="SSF53756">
    <property type="entry name" value="UDP-Glycosyltransferase/glycogen phosphorylase"/>
    <property type="match status" value="1"/>
</dbReference>
<evidence type="ECO:0000313" key="10">
    <source>
        <dbReference type="Proteomes" id="UP001501920"/>
    </source>
</evidence>
<dbReference type="InterPro" id="IPR038577">
    <property type="entry name" value="GT10-like_C_sf"/>
</dbReference>
<dbReference type="GO" id="GO:0032580">
    <property type="term" value="C:Golgi cisterna membrane"/>
    <property type="evidence" value="ECO:0007669"/>
    <property type="project" value="UniProtKB-SubCell"/>
</dbReference>
<name>A0AAR2KEP9_PYGNA</name>
<keyword evidence="7" id="KW-0812">Transmembrane</keyword>
<dbReference type="Gene3D" id="3.40.50.11660">
    <property type="entry name" value="Glycosyl transferase family 10, C-terminal domain"/>
    <property type="match status" value="1"/>
</dbReference>
<evidence type="ECO:0000256" key="3">
    <source>
        <dbReference type="ARBA" id="ARBA00008919"/>
    </source>
</evidence>
<organism evidence="9 10">
    <name type="scientific">Pygocentrus nattereri</name>
    <name type="common">Red-bellied piranha</name>
    <dbReference type="NCBI Taxonomy" id="42514"/>
    <lineage>
        <taxon>Eukaryota</taxon>
        <taxon>Metazoa</taxon>
        <taxon>Chordata</taxon>
        <taxon>Craniata</taxon>
        <taxon>Vertebrata</taxon>
        <taxon>Euteleostomi</taxon>
        <taxon>Actinopterygii</taxon>
        <taxon>Neopterygii</taxon>
        <taxon>Teleostei</taxon>
        <taxon>Ostariophysi</taxon>
        <taxon>Characiformes</taxon>
        <taxon>Characoidei</taxon>
        <taxon>Pygocentrus</taxon>
    </lineage>
</organism>
<comment type="pathway">
    <text evidence="2">Protein modification; protein glycosylation.</text>
</comment>
<dbReference type="Pfam" id="PF00852">
    <property type="entry name" value="Glyco_transf_10"/>
    <property type="match status" value="1"/>
</dbReference>
<dbReference type="Ensembl" id="ENSPNAT00000075363.1">
    <property type="protein sequence ID" value="ENSPNAP00000060571.1"/>
    <property type="gene ID" value="ENSPNAG00000031587.1"/>
</dbReference>
<comment type="similarity">
    <text evidence="3 7">Belongs to the glycosyltransferase 10 family.</text>
</comment>
<dbReference type="InterPro" id="IPR055270">
    <property type="entry name" value="Glyco_tran_10_C"/>
</dbReference>
<keyword evidence="7" id="KW-0472">Membrane</keyword>
<reference evidence="9" key="3">
    <citation type="submission" date="2025-09" db="UniProtKB">
        <authorList>
            <consortium name="Ensembl"/>
        </authorList>
    </citation>
    <scope>IDENTIFICATION</scope>
</reference>
<dbReference type="PANTHER" id="PTHR11929">
    <property type="entry name" value="ALPHA- 1,3 -FUCOSYLTRANSFERASE"/>
    <property type="match status" value="1"/>
</dbReference>
<evidence type="ECO:0000256" key="2">
    <source>
        <dbReference type="ARBA" id="ARBA00004922"/>
    </source>
</evidence>
<keyword evidence="5 7" id="KW-0808">Transferase</keyword>
<keyword evidence="10" id="KW-1185">Reference proteome</keyword>
<sequence length="160" mass="18539">MLIWFANVAEGSPCCTCLTEKKPIFLLWVWPENYKWDFSDCKTFYNIDGCHLTDDRKLFPSLENFFNLTLSYRCDADISVRNLNQQKSQTRNWSFLRKTSSSAGLGPTFTPVEDYYPTMASCKFYLSFENYVYKDYITETFSGPLSVGTVPVVVVIRSFV</sequence>
<evidence type="ECO:0000256" key="6">
    <source>
        <dbReference type="ARBA" id="ARBA00037847"/>
    </source>
</evidence>